<dbReference type="GO" id="GO:0005506">
    <property type="term" value="F:iron ion binding"/>
    <property type="evidence" value="ECO:0007669"/>
    <property type="project" value="InterPro"/>
</dbReference>
<dbReference type="InterPro" id="IPR001128">
    <property type="entry name" value="Cyt_P450"/>
</dbReference>
<keyword evidence="3" id="KW-0349">Heme</keyword>
<dbReference type="EMBL" id="JAKUCV010006343">
    <property type="protein sequence ID" value="KAJ4827741.1"/>
    <property type="molecule type" value="Genomic_DNA"/>
</dbReference>
<protein>
    <recommendedName>
        <fullName evidence="9">Cytochrome P450</fullName>
    </recommendedName>
</protein>
<reference evidence="7" key="1">
    <citation type="submission" date="2022-02" db="EMBL/GenBank/DDBJ databases">
        <authorList>
            <person name="Henning P.M."/>
            <person name="McCubbin A.G."/>
            <person name="Shore J.S."/>
        </authorList>
    </citation>
    <scope>NUCLEOTIDE SEQUENCE</scope>
    <source>
        <strain evidence="7">F60SS</strain>
        <tissue evidence="7">Leaves</tissue>
    </source>
</reference>
<organism evidence="7 8">
    <name type="scientific">Turnera subulata</name>
    <dbReference type="NCBI Taxonomy" id="218843"/>
    <lineage>
        <taxon>Eukaryota</taxon>
        <taxon>Viridiplantae</taxon>
        <taxon>Streptophyta</taxon>
        <taxon>Embryophyta</taxon>
        <taxon>Tracheophyta</taxon>
        <taxon>Spermatophyta</taxon>
        <taxon>Magnoliopsida</taxon>
        <taxon>eudicotyledons</taxon>
        <taxon>Gunneridae</taxon>
        <taxon>Pentapetalae</taxon>
        <taxon>rosids</taxon>
        <taxon>fabids</taxon>
        <taxon>Malpighiales</taxon>
        <taxon>Passifloraceae</taxon>
        <taxon>Turnera</taxon>
    </lineage>
</organism>
<dbReference type="PANTHER" id="PTHR47950:SF49">
    <property type="entry name" value="CYTOCHROME P450"/>
    <property type="match status" value="1"/>
</dbReference>
<evidence type="ECO:0000256" key="3">
    <source>
        <dbReference type="ARBA" id="ARBA00022617"/>
    </source>
</evidence>
<keyword evidence="4" id="KW-0479">Metal-binding</keyword>
<comment type="similarity">
    <text evidence="2">Belongs to the cytochrome P450 family.</text>
</comment>
<dbReference type="SUPFAM" id="SSF48264">
    <property type="entry name" value="Cytochrome P450"/>
    <property type="match status" value="1"/>
</dbReference>
<dbReference type="InterPro" id="IPR036396">
    <property type="entry name" value="Cyt_P450_sf"/>
</dbReference>
<dbReference type="AlphaFoldDB" id="A0A9Q0FAE1"/>
<accession>A0A9Q0FAE1</accession>
<evidence type="ECO:0000256" key="1">
    <source>
        <dbReference type="ARBA" id="ARBA00001971"/>
    </source>
</evidence>
<comment type="cofactor">
    <cofactor evidence="1">
        <name>heme</name>
        <dbReference type="ChEBI" id="CHEBI:30413"/>
    </cofactor>
</comment>
<gene>
    <name evidence="7" type="ORF">Tsubulata_051003</name>
</gene>
<evidence type="ECO:0000313" key="7">
    <source>
        <dbReference type="EMBL" id="KAJ4827741.1"/>
    </source>
</evidence>
<dbReference type="Proteomes" id="UP001141552">
    <property type="component" value="Unassembled WGS sequence"/>
</dbReference>
<evidence type="ECO:0000256" key="6">
    <source>
        <dbReference type="ARBA" id="ARBA00023004"/>
    </source>
</evidence>
<dbReference type="Pfam" id="PF00067">
    <property type="entry name" value="p450"/>
    <property type="match status" value="1"/>
</dbReference>
<dbReference type="GO" id="GO:0020037">
    <property type="term" value="F:heme binding"/>
    <property type="evidence" value="ECO:0007669"/>
    <property type="project" value="InterPro"/>
</dbReference>
<name>A0A9Q0FAE1_9ROSI</name>
<sequence length="276" mass="30736">MARKPLPPGPKRWPILGNIPDVGKLPHLSMTKFSQIYGPLVSLKLGTLDVVVASSPATATEILKTQDRTFATRLIPNASKVENVDFNRMALLFAPQCTDSWKALRALCRTELFSAKAVESQAILREKKVEEMVGYIRGKEGSVVNIGQVVFATVLNTLGRVIFSRDLTGMEGGRLKKVISKMVECAATPNMADFYPILAGLDPQGLHRNVSKHYKELCASWESLVNERRERLGHHHGASKTDFLDVFLANGFDNNQIDFLSMKEKPLLFVPTRKPY</sequence>
<evidence type="ECO:0000256" key="5">
    <source>
        <dbReference type="ARBA" id="ARBA00023002"/>
    </source>
</evidence>
<comment type="caution">
    <text evidence="7">The sequence shown here is derived from an EMBL/GenBank/DDBJ whole genome shotgun (WGS) entry which is preliminary data.</text>
</comment>
<dbReference type="GO" id="GO:0016705">
    <property type="term" value="F:oxidoreductase activity, acting on paired donors, with incorporation or reduction of molecular oxygen"/>
    <property type="evidence" value="ECO:0007669"/>
    <property type="project" value="InterPro"/>
</dbReference>
<reference evidence="7" key="2">
    <citation type="journal article" date="2023" name="Plants (Basel)">
        <title>Annotation of the Turnera subulata (Passifloraceae) Draft Genome Reveals the S-Locus Evolved after the Divergence of Turneroideae from Passifloroideae in a Stepwise Manner.</title>
        <authorList>
            <person name="Henning P.M."/>
            <person name="Roalson E.H."/>
            <person name="Mir W."/>
            <person name="McCubbin A.G."/>
            <person name="Shore J.S."/>
        </authorList>
    </citation>
    <scope>NUCLEOTIDE SEQUENCE</scope>
    <source>
        <strain evidence="7">F60SS</strain>
    </source>
</reference>
<evidence type="ECO:0000256" key="4">
    <source>
        <dbReference type="ARBA" id="ARBA00022723"/>
    </source>
</evidence>
<evidence type="ECO:0008006" key="9">
    <source>
        <dbReference type="Google" id="ProtNLM"/>
    </source>
</evidence>
<evidence type="ECO:0000313" key="8">
    <source>
        <dbReference type="Proteomes" id="UP001141552"/>
    </source>
</evidence>
<dbReference type="PANTHER" id="PTHR47950">
    <property type="entry name" value="CYTOCHROME P450, FAMILY 76, SUBFAMILY C, POLYPEPTIDE 5-RELATED"/>
    <property type="match status" value="1"/>
</dbReference>
<dbReference type="GO" id="GO:0004497">
    <property type="term" value="F:monooxygenase activity"/>
    <property type="evidence" value="ECO:0007669"/>
    <property type="project" value="InterPro"/>
</dbReference>
<dbReference type="OrthoDB" id="1877779at2759"/>
<proteinExistence type="inferred from homology"/>
<keyword evidence="5" id="KW-0560">Oxidoreductase</keyword>
<keyword evidence="6" id="KW-0408">Iron</keyword>
<keyword evidence="8" id="KW-1185">Reference proteome</keyword>
<evidence type="ECO:0000256" key="2">
    <source>
        <dbReference type="ARBA" id="ARBA00010617"/>
    </source>
</evidence>
<dbReference type="Gene3D" id="1.10.630.10">
    <property type="entry name" value="Cytochrome P450"/>
    <property type="match status" value="1"/>
</dbReference>